<dbReference type="EMBL" id="MGJO01000064">
    <property type="protein sequence ID" value="OGN07819.1"/>
    <property type="molecule type" value="Genomic_DNA"/>
</dbReference>
<dbReference type="Proteomes" id="UP000178908">
    <property type="component" value="Unassembled WGS sequence"/>
</dbReference>
<evidence type="ECO:0000313" key="2">
    <source>
        <dbReference type="Proteomes" id="UP000178908"/>
    </source>
</evidence>
<gene>
    <name evidence="1" type="ORF">A3C61_00560</name>
</gene>
<proteinExistence type="predicted"/>
<name>A0A1F8F6B5_9BACT</name>
<evidence type="ECO:0000313" key="1">
    <source>
        <dbReference type="EMBL" id="OGN07819.1"/>
    </source>
</evidence>
<comment type="caution">
    <text evidence="1">The sequence shown here is derived from an EMBL/GenBank/DDBJ whole genome shotgun (WGS) entry which is preliminary data.</text>
</comment>
<reference evidence="1 2" key="1">
    <citation type="journal article" date="2016" name="Nat. Commun.">
        <title>Thousands of microbial genomes shed light on interconnected biogeochemical processes in an aquifer system.</title>
        <authorList>
            <person name="Anantharaman K."/>
            <person name="Brown C.T."/>
            <person name="Hug L.A."/>
            <person name="Sharon I."/>
            <person name="Castelle C.J."/>
            <person name="Probst A.J."/>
            <person name="Thomas B.C."/>
            <person name="Singh A."/>
            <person name="Wilkins M.J."/>
            <person name="Karaoz U."/>
            <person name="Brodie E.L."/>
            <person name="Williams K.H."/>
            <person name="Hubbard S.S."/>
            <person name="Banfield J.F."/>
        </authorList>
    </citation>
    <scope>NUCLEOTIDE SEQUENCE [LARGE SCALE GENOMIC DNA]</scope>
</reference>
<organism evidence="1 2">
    <name type="scientific">Candidatus Yanofskybacteria bacterium RIFCSPHIGHO2_02_FULL_39_10</name>
    <dbReference type="NCBI Taxonomy" id="1802674"/>
    <lineage>
        <taxon>Bacteria</taxon>
        <taxon>Candidatus Yanofskyibacteriota</taxon>
    </lineage>
</organism>
<protein>
    <submittedName>
        <fullName evidence="1">Uncharacterized protein</fullName>
    </submittedName>
</protein>
<dbReference type="AlphaFoldDB" id="A0A1F8F6B5"/>
<accession>A0A1F8F6B5</accession>
<sequence length="346" mass="39748">MGGKPMKKISILPVLFFALFSLNSSIAFGQGEINQPLSANPIFFIAPLAPIPVSFCEDCRQLTEKKEKIKESSHLFYVDMPVSFQWKTVDFGRIEDWSIQKGGQDSQWISSATVYKWPLVPRVGFMTEDLRLKAEGGLLKINESELLREMKQVDGSAEGNIWYFLLGGEVFFAQERIRNSVQGLNFDADFKRESFGGTGWVGAKVGSFNKNYITGRYGRGYMDTTGFFMFNVPGVDGLEWIDFYVERFRTTSFLFDGQLKTRWIGQSVLVKRTEYERFFKSPDESRYGKNNFRDVIVRGETEILVLPKRDLLRVVVVGSMYFGDNQWLMFKNDHHSVAVFLRVAFK</sequence>